<dbReference type="SUPFAM" id="SSF54534">
    <property type="entry name" value="FKBP-like"/>
    <property type="match status" value="1"/>
</dbReference>
<dbReference type="InterPro" id="IPR027304">
    <property type="entry name" value="Trigger_fact/SurA_dom_sf"/>
</dbReference>
<dbReference type="GO" id="GO:0043335">
    <property type="term" value="P:protein unfolding"/>
    <property type="evidence" value="ECO:0007669"/>
    <property type="project" value="TreeGrafter"/>
</dbReference>
<evidence type="ECO:0000256" key="10">
    <source>
        <dbReference type="PROSITE-ProRule" id="PRU00277"/>
    </source>
</evidence>
<dbReference type="EC" id="5.2.1.8" evidence="3 9"/>
<evidence type="ECO:0000313" key="13">
    <source>
        <dbReference type="EMBL" id="NIZ46526.1"/>
    </source>
</evidence>
<evidence type="ECO:0000256" key="3">
    <source>
        <dbReference type="ARBA" id="ARBA00013194"/>
    </source>
</evidence>
<dbReference type="InterPro" id="IPR036611">
    <property type="entry name" value="Trigger_fac_ribosome-bd_sf"/>
</dbReference>
<dbReference type="Gene3D" id="1.10.3120.10">
    <property type="entry name" value="Trigger factor, C-terminal domain"/>
    <property type="match status" value="1"/>
</dbReference>
<dbReference type="Proteomes" id="UP000752013">
    <property type="component" value="Unassembled WGS sequence"/>
</dbReference>
<comment type="catalytic activity">
    <reaction evidence="1 9 10">
        <text>[protein]-peptidylproline (omega=180) = [protein]-peptidylproline (omega=0)</text>
        <dbReference type="Rhea" id="RHEA:16237"/>
        <dbReference type="Rhea" id="RHEA-COMP:10747"/>
        <dbReference type="Rhea" id="RHEA-COMP:10748"/>
        <dbReference type="ChEBI" id="CHEBI:83833"/>
        <dbReference type="ChEBI" id="CHEBI:83834"/>
        <dbReference type="EC" id="5.2.1.8"/>
    </reaction>
</comment>
<keyword evidence="14" id="KW-1185">Reference proteome</keyword>
<dbReference type="GO" id="GO:0005737">
    <property type="term" value="C:cytoplasm"/>
    <property type="evidence" value="ECO:0007669"/>
    <property type="project" value="UniProtKB-SubCell"/>
</dbReference>
<comment type="similarity">
    <text evidence="2 9 11">Belongs to the FKBP-type PPIase family. Tig subfamily.</text>
</comment>
<dbReference type="GO" id="GO:0044183">
    <property type="term" value="F:protein folding chaperone"/>
    <property type="evidence" value="ECO:0007669"/>
    <property type="project" value="TreeGrafter"/>
</dbReference>
<evidence type="ECO:0000256" key="5">
    <source>
        <dbReference type="ARBA" id="ARBA00023110"/>
    </source>
</evidence>
<dbReference type="GO" id="GO:0051083">
    <property type="term" value="P:'de novo' cotranslational protein folding"/>
    <property type="evidence" value="ECO:0007669"/>
    <property type="project" value="TreeGrafter"/>
</dbReference>
<dbReference type="InterPro" id="IPR008881">
    <property type="entry name" value="Trigger_fac_ribosome-bd_bac"/>
</dbReference>
<gene>
    <name evidence="9 13" type="primary">tig</name>
    <name evidence="13" type="ORF">HCT46_01095</name>
</gene>
<dbReference type="PANTHER" id="PTHR30560">
    <property type="entry name" value="TRIGGER FACTOR CHAPERONE AND PEPTIDYL-PROLYL CIS/TRANS ISOMERASE"/>
    <property type="match status" value="1"/>
</dbReference>
<dbReference type="SUPFAM" id="SSF109998">
    <property type="entry name" value="Triger factor/SurA peptide-binding domain-like"/>
    <property type="match status" value="1"/>
</dbReference>
<dbReference type="NCBIfam" id="TIGR00115">
    <property type="entry name" value="tig"/>
    <property type="match status" value="1"/>
</dbReference>
<name>A0A968GEY0_9SPIO</name>
<dbReference type="Pfam" id="PF05697">
    <property type="entry name" value="Trigger_N"/>
    <property type="match status" value="1"/>
</dbReference>
<feature type="domain" description="PPIase FKBP-type" evidence="12">
    <location>
        <begin position="165"/>
        <end position="219"/>
    </location>
</feature>
<dbReference type="GO" id="GO:0043022">
    <property type="term" value="F:ribosome binding"/>
    <property type="evidence" value="ECO:0007669"/>
    <property type="project" value="TreeGrafter"/>
</dbReference>
<comment type="function">
    <text evidence="9">Involved in protein export. Acts as a chaperone by maintaining the newly synthesized protein in an open conformation. Functions as a peptidyl-prolyl cis-trans isomerase.</text>
</comment>
<comment type="domain">
    <text evidence="9">Consists of 3 domains; the N-terminus binds the ribosome, the middle domain has PPIase activity, while the C-terminus has intrinsic chaperone activity on its own.</text>
</comment>
<comment type="subcellular location">
    <subcellularLocation>
        <location evidence="9">Cytoplasm</location>
    </subcellularLocation>
    <text evidence="9">About half TF is bound to the ribosome near the polypeptide exit tunnel while the other half is free in the cytoplasm.</text>
</comment>
<keyword evidence="9" id="KW-0963">Cytoplasm</keyword>
<dbReference type="Gene3D" id="3.10.50.40">
    <property type="match status" value="1"/>
</dbReference>
<protein>
    <recommendedName>
        <fullName evidence="4 9">Trigger factor</fullName>
        <shortName evidence="9">TF</shortName>
        <ecNumber evidence="3 9">5.2.1.8</ecNumber>
    </recommendedName>
    <alternativeName>
        <fullName evidence="8 9">PPIase</fullName>
    </alternativeName>
</protein>
<evidence type="ECO:0000256" key="4">
    <source>
        <dbReference type="ARBA" id="ARBA00016902"/>
    </source>
</evidence>
<dbReference type="PROSITE" id="PS50059">
    <property type="entry name" value="FKBP_PPIASE"/>
    <property type="match status" value="1"/>
</dbReference>
<reference evidence="13" key="1">
    <citation type="submission" date="2020-03" db="EMBL/GenBank/DDBJ databases">
        <title>Spirochaetal bacteria isolated from arthropods constitute a novel genus Entomospira genus novum within the order Spirochaetales.</title>
        <authorList>
            <person name="Grana-Miraglia L."/>
            <person name="Sikutova S."/>
            <person name="Fingerle V."/>
            <person name="Sing A."/>
            <person name="Castillo-Ramirez S."/>
            <person name="Margos G."/>
            <person name="Rudolf I."/>
        </authorList>
    </citation>
    <scope>NUCLEOTIDE SEQUENCE</scope>
    <source>
        <strain evidence="13">BR208</strain>
    </source>
</reference>
<dbReference type="InterPro" id="IPR037041">
    <property type="entry name" value="Trigger_fac_C_sf"/>
</dbReference>
<keyword evidence="5 9" id="KW-0697">Rotamase</keyword>
<accession>A0A968GEY0</accession>
<dbReference type="AlphaFoldDB" id="A0A968GEY0"/>
<dbReference type="InterPro" id="IPR008880">
    <property type="entry name" value="Trigger_fac_C"/>
</dbReference>
<dbReference type="HAMAP" id="MF_00303">
    <property type="entry name" value="Trigger_factor_Tig"/>
    <property type="match status" value="1"/>
</dbReference>
<dbReference type="GO" id="GO:0051301">
    <property type="term" value="P:cell division"/>
    <property type="evidence" value="ECO:0007669"/>
    <property type="project" value="UniProtKB-KW"/>
</dbReference>
<dbReference type="InterPro" id="IPR046357">
    <property type="entry name" value="PPIase_dom_sf"/>
</dbReference>
<comment type="caution">
    <text evidence="13">The sequence shown here is derived from an EMBL/GenBank/DDBJ whole genome shotgun (WGS) entry which is preliminary data.</text>
</comment>
<evidence type="ECO:0000256" key="1">
    <source>
        <dbReference type="ARBA" id="ARBA00000971"/>
    </source>
</evidence>
<organism evidence="13 14">
    <name type="scientific">Entomospira nematocerorum</name>
    <dbReference type="NCBI Taxonomy" id="2719987"/>
    <lineage>
        <taxon>Bacteria</taxon>
        <taxon>Pseudomonadati</taxon>
        <taxon>Spirochaetota</taxon>
        <taxon>Spirochaetia</taxon>
        <taxon>Spirochaetales</taxon>
        <taxon>Spirochaetaceae</taxon>
        <taxon>Entomospira</taxon>
    </lineage>
</organism>
<dbReference type="Pfam" id="PF05698">
    <property type="entry name" value="Trigger_C"/>
    <property type="match status" value="1"/>
</dbReference>
<keyword evidence="9 11" id="KW-0131">Cell cycle</keyword>
<evidence type="ECO:0000256" key="7">
    <source>
        <dbReference type="ARBA" id="ARBA00023235"/>
    </source>
</evidence>
<evidence type="ECO:0000256" key="6">
    <source>
        <dbReference type="ARBA" id="ARBA00023186"/>
    </source>
</evidence>
<evidence type="ECO:0000256" key="8">
    <source>
        <dbReference type="ARBA" id="ARBA00029986"/>
    </source>
</evidence>
<dbReference type="PIRSF" id="PIRSF003095">
    <property type="entry name" value="Trigger_factor"/>
    <property type="match status" value="1"/>
</dbReference>
<evidence type="ECO:0000256" key="2">
    <source>
        <dbReference type="ARBA" id="ARBA00005464"/>
    </source>
</evidence>
<evidence type="ECO:0000256" key="9">
    <source>
        <dbReference type="HAMAP-Rule" id="MF_00303"/>
    </source>
</evidence>
<dbReference type="Gene3D" id="3.30.70.1050">
    <property type="entry name" value="Trigger factor ribosome-binding domain"/>
    <property type="match status" value="1"/>
</dbReference>
<dbReference type="SUPFAM" id="SSF102735">
    <property type="entry name" value="Trigger factor ribosome-binding domain"/>
    <property type="match status" value="1"/>
</dbReference>
<keyword evidence="9 11" id="KW-0132">Cell division</keyword>
<dbReference type="EMBL" id="JAATLK010000001">
    <property type="protein sequence ID" value="NIZ46526.1"/>
    <property type="molecule type" value="Genomic_DNA"/>
</dbReference>
<dbReference type="PANTHER" id="PTHR30560:SF3">
    <property type="entry name" value="TRIGGER FACTOR-LIKE PROTEIN TIG, CHLOROPLASTIC"/>
    <property type="match status" value="1"/>
</dbReference>
<evidence type="ECO:0000256" key="11">
    <source>
        <dbReference type="RuleBase" id="RU003914"/>
    </source>
</evidence>
<dbReference type="Pfam" id="PF00254">
    <property type="entry name" value="FKBP_C"/>
    <property type="match status" value="1"/>
</dbReference>
<dbReference type="RefSeq" id="WP_167702981.1">
    <property type="nucleotide sequence ID" value="NZ_CP118168.1"/>
</dbReference>
<evidence type="ECO:0000259" key="12">
    <source>
        <dbReference type="PROSITE" id="PS50059"/>
    </source>
</evidence>
<dbReference type="GO" id="GO:0015031">
    <property type="term" value="P:protein transport"/>
    <property type="evidence" value="ECO:0007669"/>
    <property type="project" value="UniProtKB-UniRule"/>
</dbReference>
<dbReference type="InterPro" id="IPR005215">
    <property type="entry name" value="Trig_fac"/>
</dbReference>
<evidence type="ECO:0000313" key="14">
    <source>
        <dbReference type="Proteomes" id="UP000752013"/>
    </source>
</evidence>
<keyword evidence="7 9" id="KW-0413">Isomerase</keyword>
<keyword evidence="6 9" id="KW-0143">Chaperone</keyword>
<dbReference type="GO" id="GO:0003755">
    <property type="term" value="F:peptidyl-prolyl cis-trans isomerase activity"/>
    <property type="evidence" value="ECO:0007669"/>
    <property type="project" value="UniProtKB-UniRule"/>
</dbReference>
<sequence length="448" mass="50659">MDKVIDYKNEDSTAHISVTIGQNDVSNRYEKLLKEYLKDAQMPGFRKGHVPRSVFEKKYEEALSGETANKLIEESLEDSLAGLEREVVRFSQPQVIQADTLSKNNQFSFTIKVEVMPVVEIKNIEDVSAPVYEITVSDADIDAELVRLQEQNAFVVNRNDSIVKENIVDINYTELDENGMEMLDSARQNFVFTVGSGQNIYDLDDDVIGMKSGETKIVTKDFAPEYKHQELAGRKVSVSVTINSVKERNLPDLDDEFAQDINAKFETLDALKQDIKEKFVDNSIEIARGRRCDEILQELAKLNSFTIPEGLILADVEQRFSQLARQMNISEEQLVSMIGGSASGLIEQWRPESEISVRHRLILNSIMNAESVSVSEEEFAQYAEKTAKKYNSSVAELTKQVGEGNFKAYIEEQVKTEKTLLLLSDKAGKGTIMKLTLEEFHNLDKQDK</sequence>
<dbReference type="InterPro" id="IPR001179">
    <property type="entry name" value="PPIase_FKBP_dom"/>
</dbReference>
<proteinExistence type="inferred from homology"/>